<sequence length="97" mass="10693">MRARQELSDSAVLTIIIVLILGTLGYFIYGQWKLIRNMQDSANGVSAEQVAIKMAKERQDLRAVSEGQKKLEDLDKEREAAAAVKVGKFEAAAADLK</sequence>
<keyword evidence="1" id="KW-0472">Membrane</keyword>
<dbReference type="HOGENOM" id="CLU_2343806_0_0_4"/>
<dbReference type="GO" id="GO:0005840">
    <property type="term" value="C:ribosome"/>
    <property type="evidence" value="ECO:0007669"/>
    <property type="project" value="UniProtKB-KW"/>
</dbReference>
<keyword evidence="1" id="KW-0812">Transmembrane</keyword>
<organism evidence="2 3">
    <name type="scientific">Neisseria wadsworthii 9715</name>
    <dbReference type="NCBI Taxonomy" id="1030841"/>
    <lineage>
        <taxon>Bacteria</taxon>
        <taxon>Pseudomonadati</taxon>
        <taxon>Pseudomonadota</taxon>
        <taxon>Betaproteobacteria</taxon>
        <taxon>Neisseriales</taxon>
        <taxon>Neisseriaceae</taxon>
        <taxon>Neisseria</taxon>
    </lineage>
</organism>
<dbReference type="EMBL" id="AGAZ01000067">
    <property type="protein sequence ID" value="EGZ44745.1"/>
    <property type="molecule type" value="Genomic_DNA"/>
</dbReference>
<dbReference type="RefSeq" id="WP_009117129.1">
    <property type="nucleotide sequence ID" value="NZ_JH165159.1"/>
</dbReference>
<reference evidence="2 3" key="1">
    <citation type="submission" date="2011-06" db="EMBL/GenBank/DDBJ databases">
        <authorList>
            <person name="Muzny D."/>
            <person name="Qin X."/>
            <person name="Deng J."/>
            <person name="Jiang H."/>
            <person name="Liu Y."/>
            <person name="Qu J."/>
            <person name="Song X.-Z."/>
            <person name="Zhang L."/>
            <person name="Thornton R."/>
            <person name="Coyle M."/>
            <person name="Francisco L."/>
            <person name="Jackson L."/>
            <person name="Javaid M."/>
            <person name="Korchina V."/>
            <person name="Kovar C."/>
            <person name="Mata R."/>
            <person name="Mathew T."/>
            <person name="Ngo R."/>
            <person name="Nguyen L."/>
            <person name="Nguyen N."/>
            <person name="Okwuonu G."/>
            <person name="Ongeri F."/>
            <person name="Pham C."/>
            <person name="Simmons D."/>
            <person name="Wilczek-Boney K."/>
            <person name="Hale W."/>
            <person name="Jakkamsetti A."/>
            <person name="Pham P."/>
            <person name="Ruth R."/>
            <person name="San Lucas F."/>
            <person name="Warren J."/>
            <person name="Zhang J."/>
            <person name="Zhao Z."/>
            <person name="Zhou C."/>
            <person name="Zhu D."/>
            <person name="Lee S."/>
            <person name="Bess C."/>
            <person name="Blankenburg K."/>
            <person name="Forbes L."/>
            <person name="Fu Q."/>
            <person name="Gubbala S."/>
            <person name="Hirani K."/>
            <person name="Jayaseelan J.C."/>
            <person name="Lara F."/>
            <person name="Munidasa M."/>
            <person name="Palculict T."/>
            <person name="Patil S."/>
            <person name="Pu L.-L."/>
            <person name="Saada N."/>
            <person name="Tang L."/>
            <person name="Weissenberger G."/>
            <person name="Zhu Y."/>
            <person name="Hemphill L."/>
            <person name="Shang Y."/>
            <person name="Youmans B."/>
            <person name="Ayvaz T."/>
            <person name="Ross M."/>
            <person name="Santibanez J."/>
            <person name="Aqrawi P."/>
            <person name="Gross S."/>
            <person name="Joshi V."/>
            <person name="Fowler G."/>
            <person name="Nazareth L."/>
            <person name="Reid J."/>
            <person name="Worley K."/>
            <person name="Petrosino J."/>
            <person name="Highlander S."/>
            <person name="Gibbs R."/>
        </authorList>
    </citation>
    <scope>NUCLEOTIDE SEQUENCE [LARGE SCALE GENOMIC DNA]</scope>
    <source>
        <strain evidence="2 3">9715</strain>
    </source>
</reference>
<evidence type="ECO:0000313" key="3">
    <source>
        <dbReference type="Proteomes" id="UP000005336"/>
    </source>
</evidence>
<gene>
    <name evidence="2" type="primary">rpsM2</name>
    <name evidence="2" type="ORF">HMPREF9370_1989</name>
</gene>
<proteinExistence type="predicted"/>
<dbReference type="PATRIC" id="fig|1030841.3.peg.1980"/>
<keyword evidence="3" id="KW-1185">Reference proteome</keyword>
<dbReference type="Proteomes" id="UP000005336">
    <property type="component" value="Unassembled WGS sequence"/>
</dbReference>
<dbReference type="OrthoDB" id="8606925at2"/>
<keyword evidence="2" id="KW-0689">Ribosomal protein</keyword>
<keyword evidence="1" id="KW-1133">Transmembrane helix</keyword>
<comment type="caution">
    <text evidence="2">The sequence shown here is derived from an EMBL/GenBank/DDBJ whole genome shotgun (WGS) entry which is preliminary data.</text>
</comment>
<feature type="transmembrane region" description="Helical" evidence="1">
    <location>
        <begin position="12"/>
        <end position="29"/>
    </location>
</feature>
<name>G4CSC9_9NEIS</name>
<dbReference type="STRING" id="1030841.HMPREF9370_1989"/>
<dbReference type="AlphaFoldDB" id="G4CSC9"/>
<keyword evidence="2" id="KW-0687">Ribonucleoprotein</keyword>
<accession>G4CSC9</accession>
<protein>
    <submittedName>
        <fullName evidence="2">30S ribosomal protein S13</fullName>
    </submittedName>
</protein>
<evidence type="ECO:0000313" key="2">
    <source>
        <dbReference type="EMBL" id="EGZ44745.1"/>
    </source>
</evidence>
<evidence type="ECO:0000256" key="1">
    <source>
        <dbReference type="SAM" id="Phobius"/>
    </source>
</evidence>